<gene>
    <name evidence="1" type="primary">phnH</name>
    <name evidence="1" type="ORF">DT065_07635</name>
</gene>
<dbReference type="Pfam" id="PF05845">
    <property type="entry name" value="PhnH"/>
    <property type="match status" value="1"/>
</dbReference>
<sequence length="201" mass="22520">MAEKGLLAKSSTMEQDQSVFRSLLAAMANPGTIHRIQHYHAPNQKYFTSKIYINIAHALLDQEVSYYVHDNLELSKAIARSTFSKEASIENAEYLFFQGITDANIIESLEGTIQIGKLSSPEKGAMIFLDIDAFQSNGMIWTGPGIEQNVEIGISGLEQQWLDLRQELNQEYPLGVDMLFFTSAGDICALPRTTRIQQVEE</sequence>
<name>A0A345BY79_9BACI</name>
<keyword evidence="2" id="KW-1185">Reference proteome</keyword>
<accession>A0A345BY79</accession>
<dbReference type="InterPro" id="IPR008772">
    <property type="entry name" value="Phosphonate_metab_PhnH"/>
</dbReference>
<dbReference type="InterPro" id="IPR038058">
    <property type="entry name" value="PhnH-like_sp"/>
</dbReference>
<dbReference type="GO" id="GO:0019634">
    <property type="term" value="P:organic phosphonate metabolic process"/>
    <property type="evidence" value="ECO:0007669"/>
    <property type="project" value="InterPro"/>
</dbReference>
<reference evidence="1 2" key="1">
    <citation type="journal article" date="2018" name="J. Microbiol.">
        <title>Salicibibacter kimchii gen. nov., sp. nov., a moderately halophilic and alkalitolerant bacterium in the family Bacillaceae, isolated from kimchi.</title>
        <authorList>
            <person name="Jang J.Y."/>
            <person name="Oh Y.J."/>
            <person name="Lim S.K."/>
            <person name="Park H.K."/>
            <person name="Lee C."/>
            <person name="Kim J.Y."/>
            <person name="Lee M.A."/>
            <person name="Choi H.J."/>
        </authorList>
    </citation>
    <scope>NUCLEOTIDE SEQUENCE [LARGE SCALE GENOMIC DNA]</scope>
    <source>
        <strain evidence="1 2">NKC1-1</strain>
    </source>
</reference>
<proteinExistence type="predicted"/>
<dbReference type="EMBL" id="CP031092">
    <property type="protein sequence ID" value="AXF55910.1"/>
    <property type="molecule type" value="Genomic_DNA"/>
</dbReference>
<dbReference type="Gene3D" id="3.40.50.11310">
    <property type="entry name" value="Bacterial phosphonate metabolism protein PhnH"/>
    <property type="match status" value="1"/>
</dbReference>
<dbReference type="OrthoDB" id="154477at2"/>
<dbReference type="Proteomes" id="UP000252100">
    <property type="component" value="Chromosome"/>
</dbReference>
<dbReference type="PIRSF" id="PIRSF020680">
    <property type="entry name" value="PhnH"/>
    <property type="match status" value="1"/>
</dbReference>
<evidence type="ECO:0000313" key="2">
    <source>
        <dbReference type="Proteomes" id="UP000252100"/>
    </source>
</evidence>
<dbReference type="RefSeq" id="WP_114372219.1">
    <property type="nucleotide sequence ID" value="NZ_CP031092.1"/>
</dbReference>
<dbReference type="GO" id="GO:0016829">
    <property type="term" value="F:lyase activity"/>
    <property type="evidence" value="ECO:0007669"/>
    <property type="project" value="UniProtKB-KW"/>
</dbReference>
<dbReference type="AlphaFoldDB" id="A0A345BY79"/>
<evidence type="ECO:0000313" key="1">
    <source>
        <dbReference type="EMBL" id="AXF55910.1"/>
    </source>
</evidence>
<protein>
    <submittedName>
        <fullName evidence="1">Phosphonate C-P lyase system protein PhnH</fullName>
    </submittedName>
</protein>
<dbReference type="KEGG" id="rue:DT065_07635"/>
<dbReference type="SUPFAM" id="SSF159709">
    <property type="entry name" value="PhnH-like"/>
    <property type="match status" value="1"/>
</dbReference>
<keyword evidence="1" id="KW-0456">Lyase</keyword>
<dbReference type="NCBIfam" id="TIGR03292">
    <property type="entry name" value="PhnH_redo"/>
    <property type="match status" value="1"/>
</dbReference>
<organism evidence="1 2">
    <name type="scientific">Salicibibacter kimchii</name>
    <dbReference type="NCBI Taxonomy" id="2099786"/>
    <lineage>
        <taxon>Bacteria</taxon>
        <taxon>Bacillati</taxon>
        <taxon>Bacillota</taxon>
        <taxon>Bacilli</taxon>
        <taxon>Bacillales</taxon>
        <taxon>Bacillaceae</taxon>
        <taxon>Salicibibacter</taxon>
    </lineage>
</organism>